<dbReference type="InterPro" id="IPR053905">
    <property type="entry name" value="EF-G-like_DII"/>
</dbReference>
<accession>W1YI21</accession>
<dbReference type="EMBL" id="AZMM01003912">
    <property type="protein sequence ID" value="ETJ42122.1"/>
    <property type="molecule type" value="Genomic_DNA"/>
</dbReference>
<dbReference type="GO" id="GO:0005525">
    <property type="term" value="F:GTP binding"/>
    <property type="evidence" value="ECO:0007669"/>
    <property type="project" value="UniProtKB-KW"/>
</dbReference>
<dbReference type="InterPro" id="IPR009000">
    <property type="entry name" value="Transl_B-barrel_sf"/>
</dbReference>
<keyword evidence="2" id="KW-0342">GTP-binding</keyword>
<dbReference type="GO" id="GO:0003746">
    <property type="term" value="F:translation elongation factor activity"/>
    <property type="evidence" value="ECO:0007669"/>
    <property type="project" value="UniProtKB-KW"/>
</dbReference>
<sequence>EKWGKMVTLIGKQQIPVSAAKAGDIVVIPKLANAKTGDTLTAPDFKVTYDAIRFPQPLYTVALEPVKKGEEEKL</sequence>
<comment type="caution">
    <text evidence="4">The sequence shown here is derived from an EMBL/GenBank/DDBJ whole genome shotgun (WGS) entry which is preliminary data.</text>
</comment>
<evidence type="ECO:0000256" key="2">
    <source>
        <dbReference type="ARBA" id="ARBA00023134"/>
    </source>
</evidence>
<feature type="non-terminal residue" evidence="4">
    <location>
        <position position="74"/>
    </location>
</feature>
<reference evidence="4" key="1">
    <citation type="submission" date="2013-12" db="EMBL/GenBank/DDBJ databases">
        <title>A Varibaculum cambriense genome reconstructed from a premature infant gut community with otherwise low bacterial novelty that shifts toward anaerobic metabolism during the third week of life.</title>
        <authorList>
            <person name="Brown C.T."/>
            <person name="Sharon I."/>
            <person name="Thomas B.C."/>
            <person name="Castelle C.J."/>
            <person name="Morowitz M.J."/>
            <person name="Banfield J.F."/>
        </authorList>
    </citation>
    <scope>NUCLEOTIDE SEQUENCE</scope>
</reference>
<evidence type="ECO:0000259" key="3">
    <source>
        <dbReference type="Pfam" id="PF22042"/>
    </source>
</evidence>
<protein>
    <submittedName>
        <fullName evidence="4">Translation elongation factor G</fullName>
    </submittedName>
</protein>
<gene>
    <name evidence="4" type="ORF">Q604_UNBC03912G0001</name>
</gene>
<organism evidence="4">
    <name type="scientific">human gut metagenome</name>
    <dbReference type="NCBI Taxonomy" id="408170"/>
    <lineage>
        <taxon>unclassified sequences</taxon>
        <taxon>metagenomes</taxon>
        <taxon>organismal metagenomes</taxon>
    </lineage>
</organism>
<dbReference type="SUPFAM" id="SSF50447">
    <property type="entry name" value="Translation proteins"/>
    <property type="match status" value="1"/>
</dbReference>
<feature type="domain" description="Elongation factor G-like" evidence="3">
    <location>
        <begin position="2"/>
        <end position="41"/>
    </location>
</feature>
<dbReference type="AlphaFoldDB" id="W1YI21"/>
<proteinExistence type="predicted"/>
<dbReference type="Pfam" id="PF22042">
    <property type="entry name" value="EF-G_D2"/>
    <property type="match status" value="1"/>
</dbReference>
<name>W1YI21_9ZZZZ</name>
<keyword evidence="1" id="KW-0547">Nucleotide-binding</keyword>
<evidence type="ECO:0000256" key="1">
    <source>
        <dbReference type="ARBA" id="ARBA00022741"/>
    </source>
</evidence>
<keyword evidence="4" id="KW-0648">Protein biosynthesis</keyword>
<feature type="non-terminal residue" evidence="4">
    <location>
        <position position="1"/>
    </location>
</feature>
<keyword evidence="4" id="KW-0251">Elongation factor</keyword>
<evidence type="ECO:0000313" key="4">
    <source>
        <dbReference type="EMBL" id="ETJ42122.1"/>
    </source>
</evidence>
<dbReference type="Gene3D" id="2.40.30.10">
    <property type="entry name" value="Translation factors"/>
    <property type="match status" value="1"/>
</dbReference>